<dbReference type="Gene3D" id="3.40.190.10">
    <property type="entry name" value="Periplasmic binding protein-like II"/>
    <property type="match status" value="1"/>
</dbReference>
<evidence type="ECO:0000313" key="3">
    <source>
        <dbReference type="EMBL" id="KGF56911.1"/>
    </source>
</evidence>
<evidence type="ECO:0000256" key="2">
    <source>
        <dbReference type="SAM" id="SignalP"/>
    </source>
</evidence>
<dbReference type="RefSeq" id="WP_044938877.1">
    <property type="nucleotide sequence ID" value="NZ_KN174161.1"/>
</dbReference>
<dbReference type="Proteomes" id="UP000029585">
    <property type="component" value="Unassembled WGS sequence"/>
</dbReference>
<dbReference type="PROSITE" id="PS51257">
    <property type="entry name" value="PROKAR_LIPOPROTEIN"/>
    <property type="match status" value="1"/>
</dbReference>
<dbReference type="AlphaFoldDB" id="A0A096BD27"/>
<evidence type="ECO:0000256" key="1">
    <source>
        <dbReference type="SAM" id="MobiDB-lite"/>
    </source>
</evidence>
<keyword evidence="4" id="KW-1185">Reference proteome</keyword>
<protein>
    <recommendedName>
        <fullName evidence="5">ABC-type glycine betaine transport system substrate-binding domain-containing protein</fullName>
    </recommendedName>
</protein>
<dbReference type="InterPro" id="IPR042100">
    <property type="entry name" value="Bug_dom1"/>
</dbReference>
<sequence length="369" mass="39449">MKFKKLTALLLSASMAVGLLAGCGGTPSNTETGTPSTGDPGTEATGSAASGESSLKGKRVRVVIGSTSTGGDSYMIADMVTRYLGEEMGFNGKVDAIGNAQALDTVSKAKGDGTTIMMFHDMAYLSVLFGAVDEQYDLSNLTVGPRIGINPGGCFVAHADAPYNNLSEAAQWLADNPSEELRVNIESGSASHLDFVVWYMWVQEQYGDEVASRIKALVGGTTDEKKQRLWDGNTDIIYADYSSCVEFTKEGVDPQLAMKLFDTCGNLEGSGVISMEDDGITFNGEPFVFDKDFFMLFPKDMDEALLNEITAAMQKVCENPDFQAELAGLLYSPVTAEDADLEASRQFIADKAAIAQEIIDVAPGLDELT</sequence>
<organism evidence="3 4">
    <name type="scientific">Flavonifractor plautii 1_3_50AFAA</name>
    <dbReference type="NCBI Taxonomy" id="742738"/>
    <lineage>
        <taxon>Bacteria</taxon>
        <taxon>Bacillati</taxon>
        <taxon>Bacillota</taxon>
        <taxon>Clostridia</taxon>
        <taxon>Eubacteriales</taxon>
        <taxon>Oscillospiraceae</taxon>
        <taxon>Flavonifractor</taxon>
    </lineage>
</organism>
<reference evidence="3 4" key="1">
    <citation type="submission" date="2011-08" db="EMBL/GenBank/DDBJ databases">
        <title>The Genome Sequence of Clostridium orbiscindens 1_3_50AFAA.</title>
        <authorList>
            <consortium name="The Broad Institute Genome Sequencing Platform"/>
            <person name="Earl A."/>
            <person name="Ward D."/>
            <person name="Feldgarden M."/>
            <person name="Gevers D."/>
            <person name="Daigneault M."/>
            <person name="Strauss J."/>
            <person name="Allen-Vercoe E."/>
            <person name="Young S.K."/>
            <person name="Zeng Q."/>
            <person name="Gargeya S."/>
            <person name="Fitzgerald M."/>
            <person name="Haas B."/>
            <person name="Abouelleil A."/>
            <person name="Alvarado L."/>
            <person name="Arachchi H.M."/>
            <person name="Berlin A."/>
            <person name="Brown A."/>
            <person name="Chapman S.B."/>
            <person name="Chen Z."/>
            <person name="Dunbar C."/>
            <person name="Freedman E."/>
            <person name="Gearin G."/>
            <person name="Gellesch M."/>
            <person name="Goldberg J."/>
            <person name="Griggs A."/>
            <person name="Gujja S."/>
            <person name="Heiman D."/>
            <person name="Howarth C."/>
            <person name="Larson L."/>
            <person name="Lui A."/>
            <person name="MacDonald P.J.P."/>
            <person name="Montmayeur A."/>
            <person name="Murphy C."/>
            <person name="Neiman D."/>
            <person name="Pearson M."/>
            <person name="Priest M."/>
            <person name="Roberts A."/>
            <person name="Saif S."/>
            <person name="Shea T."/>
            <person name="Shenoy N."/>
            <person name="Sisk P."/>
            <person name="Stolte C."/>
            <person name="Sykes S."/>
            <person name="Wortman J."/>
            <person name="Nusbaum C."/>
            <person name="Birren B."/>
        </authorList>
    </citation>
    <scope>NUCLEOTIDE SEQUENCE [LARGE SCALE GENOMIC DNA]</scope>
    <source>
        <strain evidence="3 4">1_3_50AFAA</strain>
    </source>
</reference>
<feature type="compositionally biased region" description="Low complexity" evidence="1">
    <location>
        <begin position="41"/>
        <end position="53"/>
    </location>
</feature>
<feature type="compositionally biased region" description="Polar residues" evidence="1">
    <location>
        <begin position="27"/>
        <end position="39"/>
    </location>
</feature>
<name>A0A096BD27_FLAPL</name>
<evidence type="ECO:0000313" key="4">
    <source>
        <dbReference type="Proteomes" id="UP000029585"/>
    </source>
</evidence>
<dbReference type="eggNOG" id="COG3181">
    <property type="taxonomic scope" value="Bacteria"/>
</dbReference>
<feature type="signal peptide" evidence="2">
    <location>
        <begin position="1"/>
        <end position="21"/>
    </location>
</feature>
<dbReference type="EMBL" id="ADLO01000024">
    <property type="protein sequence ID" value="KGF56911.1"/>
    <property type="molecule type" value="Genomic_DNA"/>
</dbReference>
<comment type="caution">
    <text evidence="3">The sequence shown here is derived from an EMBL/GenBank/DDBJ whole genome shotgun (WGS) entry which is preliminary data.</text>
</comment>
<dbReference type="HOGENOM" id="CLU_803874_0_0_9"/>
<keyword evidence="2" id="KW-0732">Signal</keyword>
<proteinExistence type="predicted"/>
<feature type="region of interest" description="Disordered" evidence="1">
    <location>
        <begin position="27"/>
        <end position="53"/>
    </location>
</feature>
<feature type="chain" id="PRO_5038727055" description="ABC-type glycine betaine transport system substrate-binding domain-containing protein" evidence="2">
    <location>
        <begin position="22"/>
        <end position="369"/>
    </location>
</feature>
<gene>
    <name evidence="3" type="ORF">HMPREF9460_00630</name>
</gene>
<evidence type="ECO:0008006" key="5">
    <source>
        <dbReference type="Google" id="ProtNLM"/>
    </source>
</evidence>
<dbReference type="Gene3D" id="3.40.190.150">
    <property type="entry name" value="Bordetella uptake gene, domain 1"/>
    <property type="match status" value="1"/>
</dbReference>
<accession>A0A096BD27</accession>
<dbReference type="PATRIC" id="fig|742738.3.peg.654"/>